<dbReference type="InterPro" id="IPR006034">
    <property type="entry name" value="Asparaginase/glutaminase-like"/>
</dbReference>
<name>A0A133UXL7_9EURY</name>
<feature type="non-terminal residue" evidence="2">
    <location>
        <position position="1"/>
    </location>
</feature>
<dbReference type="PIRSF" id="PIRSF001220">
    <property type="entry name" value="L-ASNase_gatD"/>
    <property type="match status" value="1"/>
</dbReference>
<sequence>DLDVPVAMTSQCIWGRTNLRVYSTGRDLLDLGVFSLGDMLPETAYVKMMWVLDKTQNKGEVKSLMKENLAGEITPETRPDVFLKPKTSSE</sequence>
<evidence type="ECO:0000313" key="3">
    <source>
        <dbReference type="Proteomes" id="UP000070341"/>
    </source>
</evidence>
<evidence type="ECO:0000259" key="1">
    <source>
        <dbReference type="Pfam" id="PF17763"/>
    </source>
</evidence>
<dbReference type="GO" id="GO:0016740">
    <property type="term" value="F:transferase activity"/>
    <property type="evidence" value="ECO:0007669"/>
    <property type="project" value="UniProtKB-KW"/>
</dbReference>
<dbReference type="PROSITE" id="PS51732">
    <property type="entry name" value="ASN_GLN_ASE_3"/>
    <property type="match status" value="1"/>
</dbReference>
<dbReference type="PATRIC" id="fig|1698270.3.peg.1171"/>
<dbReference type="EMBL" id="LHXU01000089">
    <property type="protein sequence ID" value="KXA98925.1"/>
    <property type="molecule type" value="Genomic_DNA"/>
</dbReference>
<keyword evidence="2" id="KW-0808">Transferase</keyword>
<feature type="domain" description="Asparaginase/glutaminase C-terminal" evidence="1">
    <location>
        <begin position="3"/>
        <end position="65"/>
    </location>
</feature>
<dbReference type="Pfam" id="PF17763">
    <property type="entry name" value="Asparaginase_C"/>
    <property type="match status" value="1"/>
</dbReference>
<proteinExistence type="predicted"/>
<dbReference type="InterPro" id="IPR027473">
    <property type="entry name" value="L-asparaginase_C"/>
</dbReference>
<dbReference type="InterPro" id="IPR036152">
    <property type="entry name" value="Asp/glu_Ase-like_sf"/>
</dbReference>
<dbReference type="GO" id="GO:0004067">
    <property type="term" value="F:asparaginase activity"/>
    <property type="evidence" value="ECO:0007669"/>
    <property type="project" value="UniProtKB-UniRule"/>
</dbReference>
<dbReference type="PANTHER" id="PTHR11707">
    <property type="entry name" value="L-ASPARAGINASE"/>
    <property type="match status" value="1"/>
</dbReference>
<reference evidence="2 3" key="1">
    <citation type="journal article" date="2016" name="Sci. Rep.">
        <title>Metabolic traits of an uncultured archaeal lineage -MSBL1- from brine pools of the Red Sea.</title>
        <authorList>
            <person name="Mwirichia R."/>
            <person name="Alam I."/>
            <person name="Rashid M."/>
            <person name="Vinu M."/>
            <person name="Ba-Alawi W."/>
            <person name="Anthony Kamau A."/>
            <person name="Kamanda Ngugi D."/>
            <person name="Goker M."/>
            <person name="Klenk H.P."/>
            <person name="Bajic V."/>
            <person name="Stingl U."/>
        </authorList>
    </citation>
    <scope>NUCLEOTIDE SEQUENCE [LARGE SCALE GENOMIC DNA]</scope>
    <source>
        <strain evidence="2">SCGC-AAA259M10</strain>
    </source>
</reference>
<dbReference type="PANTHER" id="PTHR11707:SF28">
    <property type="entry name" value="60 KDA LYSOPHOSPHOLIPASE"/>
    <property type="match status" value="1"/>
</dbReference>
<organism evidence="2 3">
    <name type="scientific">candidate division MSBL1 archaeon SCGC-AAA259M10</name>
    <dbReference type="NCBI Taxonomy" id="1698270"/>
    <lineage>
        <taxon>Archaea</taxon>
        <taxon>Methanobacteriati</taxon>
        <taxon>Methanobacteriota</taxon>
        <taxon>candidate division MSBL1</taxon>
    </lineage>
</organism>
<accession>A0A133UXL7</accession>
<gene>
    <name evidence="2" type="ORF">AKJ40_04280</name>
</gene>
<protein>
    <submittedName>
        <fullName evidence="2">Glutamyl-tRNA amidotransferase</fullName>
    </submittedName>
</protein>
<dbReference type="AlphaFoldDB" id="A0A133UXL7"/>
<dbReference type="InterPro" id="IPR040919">
    <property type="entry name" value="Asparaginase_C"/>
</dbReference>
<keyword evidence="3" id="KW-1185">Reference proteome</keyword>
<comment type="caution">
    <text evidence="2">The sequence shown here is derived from an EMBL/GenBank/DDBJ whole genome shotgun (WGS) entry which is preliminary data.</text>
</comment>
<dbReference type="Proteomes" id="UP000070341">
    <property type="component" value="Unassembled WGS sequence"/>
</dbReference>
<evidence type="ECO:0000313" key="2">
    <source>
        <dbReference type="EMBL" id="KXA98925.1"/>
    </source>
</evidence>
<dbReference type="Gene3D" id="3.40.50.40">
    <property type="match status" value="1"/>
</dbReference>
<dbReference type="PIRSF" id="PIRSF500176">
    <property type="entry name" value="L_ASNase"/>
    <property type="match status" value="1"/>
</dbReference>
<dbReference type="SUPFAM" id="SSF53774">
    <property type="entry name" value="Glutaminase/Asparaginase"/>
    <property type="match status" value="1"/>
</dbReference>